<gene>
    <name evidence="1" type="ORF">BFN67_10735</name>
</gene>
<dbReference type="EMBL" id="MDET01000002">
    <property type="protein sequence ID" value="OQM77237.1"/>
    <property type="molecule type" value="Genomic_DNA"/>
</dbReference>
<name>A0A1V8RVM7_9HYPH</name>
<dbReference type="Proteomes" id="UP000191905">
    <property type="component" value="Unassembled WGS sequence"/>
</dbReference>
<keyword evidence="2" id="KW-1185">Reference proteome</keyword>
<protein>
    <submittedName>
        <fullName evidence="1">Uncharacterized protein</fullName>
    </submittedName>
</protein>
<evidence type="ECO:0000313" key="2">
    <source>
        <dbReference type="Proteomes" id="UP000191905"/>
    </source>
</evidence>
<comment type="caution">
    <text evidence="1">The sequence shown here is derived from an EMBL/GenBank/DDBJ whole genome shotgun (WGS) entry which is preliminary data.</text>
</comment>
<proteinExistence type="predicted"/>
<accession>A0A1V8RVM7</accession>
<dbReference type="AlphaFoldDB" id="A0A1V8RVM7"/>
<reference evidence="1 2" key="1">
    <citation type="journal article" date="2016" name="Int. J. Syst. Evol. Microbiol.">
        <title>Pseudaminobacter manganicus sp. nov., isolated from sludge of a manganese mine.</title>
        <authorList>
            <person name="Li J."/>
            <person name="Huang J."/>
            <person name="Liao S."/>
            <person name="Wang G."/>
        </authorList>
    </citation>
    <scope>NUCLEOTIDE SEQUENCE [LARGE SCALE GENOMIC DNA]</scope>
    <source>
        <strain evidence="1 2">JH-7</strain>
    </source>
</reference>
<organism evidence="1 2">
    <name type="scientific">Manganibacter manganicus</name>
    <dbReference type="NCBI Taxonomy" id="1873176"/>
    <lineage>
        <taxon>Bacteria</taxon>
        <taxon>Pseudomonadati</taxon>
        <taxon>Pseudomonadota</taxon>
        <taxon>Alphaproteobacteria</taxon>
        <taxon>Hyphomicrobiales</taxon>
        <taxon>Phyllobacteriaceae</taxon>
        <taxon>Manganibacter</taxon>
    </lineage>
</organism>
<evidence type="ECO:0000313" key="1">
    <source>
        <dbReference type="EMBL" id="OQM77237.1"/>
    </source>
</evidence>
<sequence length="76" mass="8090">MPAPLPRLPLEIAEPALLIAMSGFETVPRPATYEISNIANALAPTQPREDEKFPDGPIVGGNLLAFSGAEPPHAFR</sequence>